<reference evidence="1" key="1">
    <citation type="submission" date="2020-08" db="EMBL/GenBank/DDBJ databases">
        <title>Multicomponent nature underlies the extraordinary mechanical properties of spider dragline silk.</title>
        <authorList>
            <person name="Kono N."/>
            <person name="Nakamura H."/>
            <person name="Mori M."/>
            <person name="Yoshida Y."/>
            <person name="Ohtoshi R."/>
            <person name="Malay A.D."/>
            <person name="Moran D.A.P."/>
            <person name="Tomita M."/>
            <person name="Numata K."/>
            <person name="Arakawa K."/>
        </authorList>
    </citation>
    <scope>NUCLEOTIDE SEQUENCE</scope>
</reference>
<accession>A0A8X6WLI4</accession>
<name>A0A8X6WLI4_9ARAC</name>
<dbReference type="EMBL" id="BMAV01000152">
    <property type="protein sequence ID" value="GFY37145.1"/>
    <property type="molecule type" value="Genomic_DNA"/>
</dbReference>
<sequence>MESEKAKRTALRKSLTSCTNNIEKAIKDGKSSTNDFNTLEELFRDTLRRLAESQEIVSEAIRGKEDFASTFEKNFEEAETYIDSYCIYTSILGKVIQASASPSWLRNPSVSYTEESYSQKLKQLLKIFGLEVEGEQRVLLAKSGFK</sequence>
<dbReference type="OrthoDB" id="6434527at2759"/>
<comment type="caution">
    <text evidence="1">The sequence shown here is derived from an EMBL/GenBank/DDBJ whole genome shotgun (WGS) entry which is preliminary data.</text>
</comment>
<dbReference type="AlphaFoldDB" id="A0A8X6WLI4"/>
<gene>
    <name evidence="1" type="ORF">TNIN_343751</name>
</gene>
<keyword evidence="2" id="KW-1185">Reference proteome</keyword>
<organism evidence="1 2">
    <name type="scientific">Trichonephila inaurata madagascariensis</name>
    <dbReference type="NCBI Taxonomy" id="2747483"/>
    <lineage>
        <taxon>Eukaryota</taxon>
        <taxon>Metazoa</taxon>
        <taxon>Ecdysozoa</taxon>
        <taxon>Arthropoda</taxon>
        <taxon>Chelicerata</taxon>
        <taxon>Arachnida</taxon>
        <taxon>Araneae</taxon>
        <taxon>Araneomorphae</taxon>
        <taxon>Entelegynae</taxon>
        <taxon>Araneoidea</taxon>
        <taxon>Nephilidae</taxon>
        <taxon>Trichonephila</taxon>
        <taxon>Trichonephila inaurata</taxon>
    </lineage>
</organism>
<dbReference type="Proteomes" id="UP000886998">
    <property type="component" value="Unassembled WGS sequence"/>
</dbReference>
<proteinExistence type="predicted"/>
<evidence type="ECO:0000313" key="1">
    <source>
        <dbReference type="EMBL" id="GFY37145.1"/>
    </source>
</evidence>
<evidence type="ECO:0000313" key="2">
    <source>
        <dbReference type="Proteomes" id="UP000886998"/>
    </source>
</evidence>
<protein>
    <submittedName>
        <fullName evidence="1">Uncharacterized protein</fullName>
    </submittedName>
</protein>